<name>A0A8S0V1I2_OLEEU</name>
<accession>A0A8S0V1I2</accession>
<dbReference type="AlphaFoldDB" id="A0A8S0V1I2"/>
<proteinExistence type="predicted"/>
<organism evidence="1 2">
    <name type="scientific">Olea europaea subsp. europaea</name>
    <dbReference type="NCBI Taxonomy" id="158383"/>
    <lineage>
        <taxon>Eukaryota</taxon>
        <taxon>Viridiplantae</taxon>
        <taxon>Streptophyta</taxon>
        <taxon>Embryophyta</taxon>
        <taxon>Tracheophyta</taxon>
        <taxon>Spermatophyta</taxon>
        <taxon>Magnoliopsida</taxon>
        <taxon>eudicotyledons</taxon>
        <taxon>Gunneridae</taxon>
        <taxon>Pentapetalae</taxon>
        <taxon>asterids</taxon>
        <taxon>lamiids</taxon>
        <taxon>Lamiales</taxon>
        <taxon>Oleaceae</taxon>
        <taxon>Oleeae</taxon>
        <taxon>Olea</taxon>
    </lineage>
</organism>
<sequence length="87" mass="9460">MEVSVAVKGGECGAMEGGEWGCGGRTWFLVWEIVRRVPNSSKTTGERMLAMYALRWCRPIVTVSGAADFAWGASFGQEDDRSGLPMV</sequence>
<gene>
    <name evidence="1" type="ORF">OLEA9_A033964</name>
</gene>
<dbReference type="Proteomes" id="UP000594638">
    <property type="component" value="Unassembled WGS sequence"/>
</dbReference>
<feature type="non-terminal residue" evidence="1">
    <location>
        <position position="87"/>
    </location>
</feature>
<evidence type="ECO:0000313" key="1">
    <source>
        <dbReference type="EMBL" id="CAA3024191.1"/>
    </source>
</evidence>
<reference evidence="1 2" key="1">
    <citation type="submission" date="2019-12" db="EMBL/GenBank/DDBJ databases">
        <authorList>
            <person name="Alioto T."/>
            <person name="Alioto T."/>
            <person name="Gomez Garrido J."/>
        </authorList>
    </citation>
    <scope>NUCLEOTIDE SEQUENCE [LARGE SCALE GENOMIC DNA]</scope>
</reference>
<dbReference type="EMBL" id="CACTIH010009103">
    <property type="protein sequence ID" value="CAA3024191.1"/>
    <property type="molecule type" value="Genomic_DNA"/>
</dbReference>
<protein>
    <submittedName>
        <fullName evidence="1">Uncharacterized protein</fullName>
    </submittedName>
</protein>
<keyword evidence="2" id="KW-1185">Reference proteome</keyword>
<evidence type="ECO:0000313" key="2">
    <source>
        <dbReference type="Proteomes" id="UP000594638"/>
    </source>
</evidence>
<comment type="caution">
    <text evidence="1">The sequence shown here is derived from an EMBL/GenBank/DDBJ whole genome shotgun (WGS) entry which is preliminary data.</text>
</comment>